<protein>
    <submittedName>
        <fullName evidence="1">Uncharacterized protein</fullName>
    </submittedName>
</protein>
<organism evidence="1 2">
    <name type="scientific">Vermiconidia calcicola</name>
    <dbReference type="NCBI Taxonomy" id="1690605"/>
    <lineage>
        <taxon>Eukaryota</taxon>
        <taxon>Fungi</taxon>
        <taxon>Dikarya</taxon>
        <taxon>Ascomycota</taxon>
        <taxon>Pezizomycotina</taxon>
        <taxon>Dothideomycetes</taxon>
        <taxon>Dothideomycetidae</taxon>
        <taxon>Mycosphaerellales</taxon>
        <taxon>Extremaceae</taxon>
        <taxon>Vermiconidia</taxon>
    </lineage>
</organism>
<keyword evidence="2" id="KW-1185">Reference proteome</keyword>
<dbReference type="EMBL" id="JAUTXU010000060">
    <property type="protein sequence ID" value="KAK3713825.1"/>
    <property type="molecule type" value="Genomic_DNA"/>
</dbReference>
<proteinExistence type="predicted"/>
<reference evidence="1" key="1">
    <citation type="submission" date="2023-07" db="EMBL/GenBank/DDBJ databases">
        <title>Black Yeasts Isolated from many extreme environments.</title>
        <authorList>
            <person name="Coleine C."/>
            <person name="Stajich J.E."/>
            <person name="Selbmann L."/>
        </authorList>
    </citation>
    <scope>NUCLEOTIDE SEQUENCE</scope>
    <source>
        <strain evidence="1">CCFEE 5714</strain>
    </source>
</reference>
<evidence type="ECO:0000313" key="2">
    <source>
        <dbReference type="Proteomes" id="UP001281147"/>
    </source>
</evidence>
<accession>A0ACC3NBB6</accession>
<comment type="caution">
    <text evidence="1">The sequence shown here is derived from an EMBL/GenBank/DDBJ whole genome shotgun (WGS) entry which is preliminary data.</text>
</comment>
<dbReference type="Proteomes" id="UP001281147">
    <property type="component" value="Unassembled WGS sequence"/>
</dbReference>
<sequence>MPSKRLIVSYVLDWVVIIILAAAGGGLNFTKPSTRPFSLLDLSISYPFKRASISVTTLALVALVAPAVIIVLISAILVPGTRARTSSTRSQTIRRKIWELHIGLIGLALSVALAFFVTQGLKNIFAKPRPHFIELCKPDLSNIASHRVGGYGQDISVRWTLVDSSICTETDSQKLADGYRSFPSGHCSFSWSGLLYLSLFLCSKFAIAIPYLSTQPTGHGGQIETARPVDVELLPLPATSSGERSKSPNWPATQPGAPSESVPLYNQAATPPNYGLILVLIPVAVATYIASTRYHEYWHFGFDVLSGSLIGILSAWFSFRWYHLPISRGQGWAWGPRSRERAFGIGVGVGNYVGPEGWDSGRSSTRRDVEAAAA</sequence>
<gene>
    <name evidence="1" type="ORF">LTR37_008311</name>
</gene>
<evidence type="ECO:0000313" key="1">
    <source>
        <dbReference type="EMBL" id="KAK3713825.1"/>
    </source>
</evidence>
<name>A0ACC3NBB6_9PEZI</name>